<reference evidence="1" key="1">
    <citation type="submission" date="2022-06" db="EMBL/GenBank/DDBJ databases">
        <title>Phylogenomic reconstructions and comparative analyses of Kickxellomycotina fungi.</title>
        <authorList>
            <person name="Reynolds N.K."/>
            <person name="Stajich J.E."/>
            <person name="Barry K."/>
            <person name="Grigoriev I.V."/>
            <person name="Crous P."/>
            <person name="Smith M.E."/>
        </authorList>
    </citation>
    <scope>NUCLEOTIDE SEQUENCE</scope>
    <source>
        <strain evidence="1">RSA 2271</strain>
    </source>
</reference>
<gene>
    <name evidence="1" type="ORF">EV182_007623</name>
</gene>
<accession>A0ACC1HMU9</accession>
<protein>
    <submittedName>
        <fullName evidence="1">Uncharacterized protein</fullName>
    </submittedName>
</protein>
<comment type="caution">
    <text evidence="1">The sequence shown here is derived from an EMBL/GenBank/DDBJ whole genome shotgun (WGS) entry which is preliminary data.</text>
</comment>
<proteinExistence type="predicted"/>
<evidence type="ECO:0000313" key="2">
    <source>
        <dbReference type="Proteomes" id="UP001145114"/>
    </source>
</evidence>
<dbReference type="EMBL" id="JAMZIH010003605">
    <property type="protein sequence ID" value="KAJ1676720.1"/>
    <property type="molecule type" value="Genomic_DNA"/>
</dbReference>
<organism evidence="1 2">
    <name type="scientific">Spiromyces aspiralis</name>
    <dbReference type="NCBI Taxonomy" id="68401"/>
    <lineage>
        <taxon>Eukaryota</taxon>
        <taxon>Fungi</taxon>
        <taxon>Fungi incertae sedis</taxon>
        <taxon>Zoopagomycota</taxon>
        <taxon>Kickxellomycotina</taxon>
        <taxon>Kickxellomycetes</taxon>
        <taxon>Kickxellales</taxon>
        <taxon>Kickxellaceae</taxon>
        <taxon>Spiromyces</taxon>
    </lineage>
</organism>
<sequence>MSVAWATSVAPDSKFKRMEELRDATFGVSRMMSGSHIMPQYGAKVHGWEADLISFKELGDINELVRGTKEGKVDAFMWERTTTKRYYDKGDLRMLGVVTPPWPAFSFVARQDVIEAKRSEFDDFFRCLNQVNEAFVDAAPEQRQRSINFIMNKFGYGQEDVEQWFAQVQYARDTRKVDLDLLERASSILRDVGAATVAKRGEEMSLSLL</sequence>
<evidence type="ECO:0000313" key="1">
    <source>
        <dbReference type="EMBL" id="KAJ1676720.1"/>
    </source>
</evidence>
<name>A0ACC1HMU9_9FUNG</name>
<dbReference type="Proteomes" id="UP001145114">
    <property type="component" value="Unassembled WGS sequence"/>
</dbReference>
<keyword evidence="2" id="KW-1185">Reference proteome</keyword>